<feature type="transmembrane region" description="Helical" evidence="1">
    <location>
        <begin position="255"/>
        <end position="273"/>
    </location>
</feature>
<comment type="caution">
    <text evidence="2">The sequence shown here is derived from an EMBL/GenBank/DDBJ whole genome shotgun (WGS) entry which is preliminary data.</text>
</comment>
<dbReference type="RefSeq" id="WP_367286009.1">
    <property type="nucleotide sequence ID" value="NZ_JBBMEZ010000010.1"/>
</dbReference>
<keyword evidence="3" id="KW-1185">Reference proteome</keyword>
<evidence type="ECO:0000256" key="1">
    <source>
        <dbReference type="SAM" id="Phobius"/>
    </source>
</evidence>
<name>A0ABV1FBQ7_9FIRM</name>
<organism evidence="2 3">
    <name type="scientific">Ruminococcoides intestinale</name>
    <dbReference type="NCBI Taxonomy" id="3133162"/>
    <lineage>
        <taxon>Bacteria</taxon>
        <taxon>Bacillati</taxon>
        <taxon>Bacillota</taxon>
        <taxon>Clostridia</taxon>
        <taxon>Eubacteriales</taxon>
        <taxon>Oscillospiraceae</taxon>
        <taxon>Ruminococcoides</taxon>
    </lineage>
</organism>
<protein>
    <submittedName>
        <fullName evidence="2">ABC transporter permease</fullName>
    </submittedName>
</protein>
<keyword evidence="1" id="KW-1133">Transmembrane helix</keyword>
<feature type="transmembrane region" description="Helical" evidence="1">
    <location>
        <begin position="140"/>
        <end position="167"/>
    </location>
</feature>
<feature type="transmembrane region" description="Helical" evidence="1">
    <location>
        <begin position="202"/>
        <end position="235"/>
    </location>
</feature>
<keyword evidence="1" id="KW-0472">Membrane</keyword>
<gene>
    <name evidence="2" type="ORF">WMO39_05175</name>
</gene>
<sequence length="732" mass="81120">MKWGQQVMTQKTSFKSRMKQAFSFFRSDLRACTPLLVVFGLISAVTVVICYTICVVLGDDMTFTGALSSLNFLGVTNSGTGIIEIFQYSSANLIYLISIIFTIIYTVRIYSYLHNKRKADLYGSLPIGRSTLFVTKTASAYLMSIIPTLFFLGMISIITVCTGNSVISELSSMFLKICLGTLASISFFGLIAICCGTMLNSVLMFIAVCVAYPLSAIFIKGIVVGCFDGFYVGIFKDSIIMNALNPLAAYDGINIIYWLIFSVACIVLGAFLAKKRKAERAQSAFAFHLPCYIIKVLVSFLAGMFLGVLFGSVNVLGGYAGFVFGFILASVPVYIIVHLILYRGFSKLIKTSIPLGALIIVSCVGVALCCFDAFGYNSYVPKPQDIKSAGFYDANSNYQAKGSAVGKNLKDMADDITDKDTIASISEAHFKLVDNRNYSVKNKFKNTWVSMFKDNVPVFSEISKNPDYAFAYTLNNGNIVTRTYSSASAFEETESYLSSTYNELDTSDIIYSKGYIKAYSPLVKADYKDINTFIVAGFDGKATDDKHPDFVSSKIIYTDDDGTVSYSKNYKNAAEKIKEAFLKDLDNCSDEDFAKIDQMTKYADHALDVAYVNYGEYESFIKSEPDAVCVIAIATGDVNSYYDGIRNMDSYNGNTAARTQVVYTVPKSFKNTIKALQELGILNSKLYMDKDYLPGDSTSYKEYTGEYYYDDYTSSSDLYDYTDDSYIDDSEY</sequence>
<keyword evidence="1" id="KW-0812">Transmembrane</keyword>
<feature type="transmembrane region" description="Helical" evidence="1">
    <location>
        <begin position="353"/>
        <end position="376"/>
    </location>
</feature>
<feature type="transmembrane region" description="Helical" evidence="1">
    <location>
        <begin position="316"/>
        <end position="341"/>
    </location>
</feature>
<feature type="transmembrane region" description="Helical" evidence="1">
    <location>
        <begin position="173"/>
        <end position="195"/>
    </location>
</feature>
<accession>A0ABV1FBQ7</accession>
<feature type="transmembrane region" description="Helical" evidence="1">
    <location>
        <begin position="285"/>
        <end position="310"/>
    </location>
</feature>
<proteinExistence type="predicted"/>
<dbReference type="EMBL" id="JBBMEZ010000010">
    <property type="protein sequence ID" value="MEQ2469727.1"/>
    <property type="molecule type" value="Genomic_DNA"/>
</dbReference>
<evidence type="ECO:0000313" key="2">
    <source>
        <dbReference type="EMBL" id="MEQ2469727.1"/>
    </source>
</evidence>
<evidence type="ECO:0000313" key="3">
    <source>
        <dbReference type="Proteomes" id="UP001490816"/>
    </source>
</evidence>
<feature type="transmembrane region" description="Helical" evidence="1">
    <location>
        <begin position="93"/>
        <end position="113"/>
    </location>
</feature>
<dbReference type="Proteomes" id="UP001490816">
    <property type="component" value="Unassembled WGS sequence"/>
</dbReference>
<reference evidence="2 3" key="1">
    <citation type="submission" date="2024-03" db="EMBL/GenBank/DDBJ databases">
        <title>Human intestinal bacterial collection.</title>
        <authorList>
            <person name="Pauvert C."/>
            <person name="Hitch T.C.A."/>
            <person name="Clavel T."/>
        </authorList>
    </citation>
    <scope>NUCLEOTIDE SEQUENCE [LARGE SCALE GENOMIC DNA]</scope>
    <source>
        <strain evidence="2 3">CLA-JM-H38</strain>
    </source>
</reference>